<protein>
    <recommendedName>
        <fullName evidence="1">FRG domain-containing protein</fullName>
    </recommendedName>
</protein>
<dbReference type="SMART" id="SM00901">
    <property type="entry name" value="FRG"/>
    <property type="match status" value="1"/>
</dbReference>
<evidence type="ECO:0000313" key="3">
    <source>
        <dbReference type="EMBL" id="RBM73727.1"/>
    </source>
</evidence>
<evidence type="ECO:0000313" key="5">
    <source>
        <dbReference type="Proteomes" id="UP000252488"/>
    </source>
</evidence>
<dbReference type="EMBL" id="QKKS01000069">
    <property type="protein sequence ID" value="RBM73727.1"/>
    <property type="molecule type" value="Genomic_DNA"/>
</dbReference>
<evidence type="ECO:0000313" key="2">
    <source>
        <dbReference type="EMBL" id="RBM49709.1"/>
    </source>
</evidence>
<name>A0AAX1QLV6_9VIBR</name>
<accession>A0AAX1QLV6</accession>
<evidence type="ECO:0000313" key="4">
    <source>
        <dbReference type="Proteomes" id="UP000252427"/>
    </source>
</evidence>
<dbReference type="InterPro" id="IPR014966">
    <property type="entry name" value="FRG-dom"/>
</dbReference>
<keyword evidence="5" id="KW-1185">Reference proteome</keyword>
<sequence>MKEIELRSWSQFSEIIEKMPHRQWLFRGQSDYRWKLVSSLERAFNEAESFRELSNTGLNKYDFENILLDNFKTHAHLYLEHLPQVSDDFSWLSLMQHHGAPTRLLDFTFSPFVALYFALESGNQDAAIFCLNHHAVRGDRSHDLGSDRLEVFSDFLSQQSELTAKSVISFAPVFSNTRLLHQQGVFVTTNTLDSSIEDVVSSAGIDPVDYIKIKVPTKLRFEGLKLLNKMNVTSSLIYPGLDGFCKSMKSNIILGSVGQKRVG</sequence>
<dbReference type="RefSeq" id="WP_113594050.1">
    <property type="nucleotide sequence ID" value="NZ_CAWNVX010000046.1"/>
</dbReference>
<dbReference type="EMBL" id="QKKR01000050">
    <property type="protein sequence ID" value="RBM49709.1"/>
    <property type="molecule type" value="Genomic_DNA"/>
</dbReference>
<comment type="caution">
    <text evidence="3">The sequence shown here is derived from an EMBL/GenBank/DDBJ whole genome shotgun (WGS) entry which is preliminary data.</text>
</comment>
<feature type="domain" description="FRG" evidence="1">
    <location>
        <begin position="20"/>
        <end position="129"/>
    </location>
</feature>
<reference evidence="4 5" key="1">
    <citation type="submission" date="2018-06" db="EMBL/GenBank/DDBJ databases">
        <title>Draft genome sequences of nine Vibrio sp. clinical isolates from across the United States representing the closest known relative of Vibrio cholerae.</title>
        <authorList>
            <person name="Islam M.T."/>
            <person name="Liang K."/>
            <person name="Im M.S."/>
            <person name="Winkjer J."/>
            <person name="Busby S."/>
            <person name="Batra D."/>
            <person name="Rowe L."/>
            <person name="Tarr C.L."/>
            <person name="Boucher Y."/>
        </authorList>
    </citation>
    <scope>NUCLEOTIDE SEQUENCE [LARGE SCALE GENOMIC DNA]</scope>
    <source>
        <strain evidence="2 5">2016V-1111</strain>
        <strain evidence="3 4">2016V-1114</strain>
    </source>
</reference>
<evidence type="ECO:0000259" key="1">
    <source>
        <dbReference type="SMART" id="SM00901"/>
    </source>
</evidence>
<dbReference type="Proteomes" id="UP000252427">
    <property type="component" value="Unassembled WGS sequence"/>
</dbReference>
<dbReference type="Proteomes" id="UP000252488">
    <property type="component" value="Unassembled WGS sequence"/>
</dbReference>
<dbReference type="AlphaFoldDB" id="A0AAX1QLV6"/>
<dbReference type="Pfam" id="PF08867">
    <property type="entry name" value="FRG"/>
    <property type="match status" value="1"/>
</dbReference>
<organism evidence="3 4">
    <name type="scientific">Vibrio paracholerae</name>
    <dbReference type="NCBI Taxonomy" id="650003"/>
    <lineage>
        <taxon>Bacteria</taxon>
        <taxon>Pseudomonadati</taxon>
        <taxon>Pseudomonadota</taxon>
        <taxon>Gammaproteobacteria</taxon>
        <taxon>Vibrionales</taxon>
        <taxon>Vibrionaceae</taxon>
        <taxon>Vibrio</taxon>
    </lineage>
</organism>
<gene>
    <name evidence="2" type="ORF">DLR69_17600</name>
    <name evidence="3" type="ORF">DLR70_17880</name>
</gene>
<proteinExistence type="predicted"/>